<evidence type="ECO:0000313" key="3">
    <source>
        <dbReference type="Proteomes" id="UP001054837"/>
    </source>
</evidence>
<gene>
    <name evidence="2" type="ORF">CDAR_386321</name>
</gene>
<dbReference type="EMBL" id="BPLQ01004355">
    <property type="protein sequence ID" value="GIY07502.1"/>
    <property type="molecule type" value="Genomic_DNA"/>
</dbReference>
<reference evidence="2 3" key="1">
    <citation type="submission" date="2021-06" db="EMBL/GenBank/DDBJ databases">
        <title>Caerostris darwini draft genome.</title>
        <authorList>
            <person name="Kono N."/>
            <person name="Arakawa K."/>
        </authorList>
    </citation>
    <scope>NUCLEOTIDE SEQUENCE [LARGE SCALE GENOMIC DNA]</scope>
</reference>
<name>A0AAV4QGW1_9ARAC</name>
<dbReference type="Proteomes" id="UP001054837">
    <property type="component" value="Unassembled WGS sequence"/>
</dbReference>
<accession>A0AAV4QGW1</accession>
<evidence type="ECO:0000256" key="1">
    <source>
        <dbReference type="SAM" id="MobiDB-lite"/>
    </source>
</evidence>
<organism evidence="2 3">
    <name type="scientific">Caerostris darwini</name>
    <dbReference type="NCBI Taxonomy" id="1538125"/>
    <lineage>
        <taxon>Eukaryota</taxon>
        <taxon>Metazoa</taxon>
        <taxon>Ecdysozoa</taxon>
        <taxon>Arthropoda</taxon>
        <taxon>Chelicerata</taxon>
        <taxon>Arachnida</taxon>
        <taxon>Araneae</taxon>
        <taxon>Araneomorphae</taxon>
        <taxon>Entelegynae</taxon>
        <taxon>Araneoidea</taxon>
        <taxon>Araneidae</taxon>
        <taxon>Caerostris</taxon>
    </lineage>
</organism>
<feature type="region of interest" description="Disordered" evidence="1">
    <location>
        <begin position="43"/>
        <end position="80"/>
    </location>
</feature>
<feature type="region of interest" description="Disordered" evidence="1">
    <location>
        <begin position="1"/>
        <end position="29"/>
    </location>
</feature>
<protein>
    <submittedName>
        <fullName evidence="2">Uncharacterized protein</fullName>
    </submittedName>
</protein>
<feature type="compositionally biased region" description="Basic residues" evidence="1">
    <location>
        <begin position="1"/>
        <end position="16"/>
    </location>
</feature>
<evidence type="ECO:0000313" key="2">
    <source>
        <dbReference type="EMBL" id="GIY07502.1"/>
    </source>
</evidence>
<proteinExistence type="predicted"/>
<sequence length="80" mass="9051">MELKKREKKKAKRKKNAGPQSIHNKRASEAAVRFVGLRKKRSAVDERKQREMNSCLMAEGPDEPGAGETLNHRRGILLAN</sequence>
<comment type="caution">
    <text evidence="2">The sequence shown here is derived from an EMBL/GenBank/DDBJ whole genome shotgun (WGS) entry which is preliminary data.</text>
</comment>
<dbReference type="AlphaFoldDB" id="A0AAV4QGW1"/>
<keyword evidence="3" id="KW-1185">Reference proteome</keyword>